<accession>A0ABP0YWJ3</accession>
<comment type="similarity">
    <text evidence="1 5">Belongs to the FMO family.</text>
</comment>
<evidence type="ECO:0000313" key="6">
    <source>
        <dbReference type="EMBL" id="CAK9323876.1"/>
    </source>
</evidence>
<name>A0ABP0YWJ3_9ROSI</name>
<keyword evidence="4 5" id="KW-0560">Oxidoreductase</keyword>
<keyword evidence="2 5" id="KW-0285">Flavoprotein</keyword>
<dbReference type="PROSITE" id="PS51257">
    <property type="entry name" value="PROKAR_LIPOPROTEIN"/>
    <property type="match status" value="1"/>
</dbReference>
<reference evidence="6 7" key="1">
    <citation type="submission" date="2024-03" db="EMBL/GenBank/DDBJ databases">
        <authorList>
            <person name="Gkanogiannis A."/>
            <person name="Becerra Lopez-Lavalle L."/>
        </authorList>
    </citation>
    <scope>NUCLEOTIDE SEQUENCE [LARGE SCALE GENOMIC DNA]</scope>
</reference>
<dbReference type="InterPro" id="IPR050346">
    <property type="entry name" value="FMO-like"/>
</dbReference>
<evidence type="ECO:0000313" key="7">
    <source>
        <dbReference type="Proteomes" id="UP001642487"/>
    </source>
</evidence>
<protein>
    <recommendedName>
        <fullName evidence="5">Flavin-containing monooxygenase</fullName>
        <ecNumber evidence="5">1.-.-.-</ecNumber>
    </recommendedName>
</protein>
<evidence type="ECO:0000256" key="3">
    <source>
        <dbReference type="ARBA" id="ARBA00022827"/>
    </source>
</evidence>
<dbReference type="Pfam" id="PF00743">
    <property type="entry name" value="FMO-like"/>
    <property type="match status" value="1"/>
</dbReference>
<evidence type="ECO:0000256" key="5">
    <source>
        <dbReference type="RuleBase" id="RU361177"/>
    </source>
</evidence>
<comment type="cofactor">
    <cofactor evidence="5">
        <name>FAD</name>
        <dbReference type="ChEBI" id="CHEBI:57692"/>
    </cofactor>
</comment>
<keyword evidence="5" id="KW-0503">Monooxygenase</keyword>
<proteinExistence type="inferred from homology"/>
<keyword evidence="7" id="KW-1185">Reference proteome</keyword>
<dbReference type="SUPFAM" id="SSF51905">
    <property type="entry name" value="FAD/NAD(P)-binding domain"/>
    <property type="match status" value="1"/>
</dbReference>
<sequence length="231" mass="26171">MEAKKVAIIGAGLSGLVACKFILSKGLIPIVFDARGTIGGIWNQTLKSTTLQTTKHMFRTSDSTLESLVSTMKASQMRRWKVGLIGGGGGGSGNPFTERSKWRLSLVDARTNVPLQNIAQQFPRGILTRISNSRLKLNPYKICRWISTNVPSPLKSTWKLLFEIQQTPEIKVEKNVFFTFDQYFMFGSEMLSRWLAEFMDRKFKLPSIMEMEKDIANWEKCLKLYSGPGYK</sequence>
<dbReference type="EC" id="1.-.-.-" evidence="5"/>
<gene>
    <name evidence="6" type="ORF">CITCOLO1_LOCUS16090</name>
</gene>
<keyword evidence="3 5" id="KW-0274">FAD</keyword>
<evidence type="ECO:0000256" key="4">
    <source>
        <dbReference type="ARBA" id="ARBA00023002"/>
    </source>
</evidence>
<evidence type="ECO:0000256" key="1">
    <source>
        <dbReference type="ARBA" id="ARBA00009183"/>
    </source>
</evidence>
<dbReference type="Proteomes" id="UP001642487">
    <property type="component" value="Chromosome 6"/>
</dbReference>
<dbReference type="EMBL" id="OZ021740">
    <property type="protein sequence ID" value="CAK9323876.1"/>
    <property type="molecule type" value="Genomic_DNA"/>
</dbReference>
<dbReference type="PANTHER" id="PTHR23023">
    <property type="entry name" value="DIMETHYLANILINE MONOOXYGENASE"/>
    <property type="match status" value="1"/>
</dbReference>
<organism evidence="6 7">
    <name type="scientific">Citrullus colocynthis</name>
    <name type="common">colocynth</name>
    <dbReference type="NCBI Taxonomy" id="252529"/>
    <lineage>
        <taxon>Eukaryota</taxon>
        <taxon>Viridiplantae</taxon>
        <taxon>Streptophyta</taxon>
        <taxon>Embryophyta</taxon>
        <taxon>Tracheophyta</taxon>
        <taxon>Spermatophyta</taxon>
        <taxon>Magnoliopsida</taxon>
        <taxon>eudicotyledons</taxon>
        <taxon>Gunneridae</taxon>
        <taxon>Pentapetalae</taxon>
        <taxon>rosids</taxon>
        <taxon>fabids</taxon>
        <taxon>Cucurbitales</taxon>
        <taxon>Cucurbitaceae</taxon>
        <taxon>Benincaseae</taxon>
        <taxon>Citrullus</taxon>
    </lineage>
</organism>
<dbReference type="Gene3D" id="3.50.50.60">
    <property type="entry name" value="FAD/NAD(P)-binding domain"/>
    <property type="match status" value="1"/>
</dbReference>
<evidence type="ECO:0000256" key="2">
    <source>
        <dbReference type="ARBA" id="ARBA00022630"/>
    </source>
</evidence>
<dbReference type="InterPro" id="IPR036188">
    <property type="entry name" value="FAD/NAD-bd_sf"/>
</dbReference>
<dbReference type="InterPro" id="IPR020946">
    <property type="entry name" value="Flavin_mOase-like"/>
</dbReference>